<dbReference type="Proteomes" id="UP001156664">
    <property type="component" value="Unassembled WGS sequence"/>
</dbReference>
<dbReference type="PANTHER" id="PTHR37461">
    <property type="entry name" value="ANTI-SIGMA-K FACTOR RSKA"/>
    <property type="match status" value="1"/>
</dbReference>
<keyword evidence="2" id="KW-1133">Transmembrane helix</keyword>
<feature type="compositionally biased region" description="Low complexity" evidence="1">
    <location>
        <begin position="215"/>
        <end position="229"/>
    </location>
</feature>
<name>A0ABQ5YQ76_9BURK</name>
<feature type="region of interest" description="Disordered" evidence="1">
    <location>
        <begin position="215"/>
        <end position="235"/>
    </location>
</feature>
<gene>
    <name evidence="4" type="ORF">GCM10007875_18530</name>
</gene>
<protein>
    <recommendedName>
        <fullName evidence="3">Anti-sigma K factor RskA C-terminal domain-containing protein</fullName>
    </recommendedName>
</protein>
<feature type="domain" description="Anti-sigma K factor RskA C-terminal" evidence="3">
    <location>
        <begin position="143"/>
        <end position="229"/>
    </location>
</feature>
<evidence type="ECO:0000256" key="2">
    <source>
        <dbReference type="SAM" id="Phobius"/>
    </source>
</evidence>
<reference evidence="5" key="1">
    <citation type="journal article" date="2019" name="Int. J. Syst. Evol. Microbiol.">
        <title>The Global Catalogue of Microorganisms (GCM) 10K type strain sequencing project: providing services to taxonomists for standard genome sequencing and annotation.</title>
        <authorList>
            <consortium name="The Broad Institute Genomics Platform"/>
            <consortium name="The Broad Institute Genome Sequencing Center for Infectious Disease"/>
            <person name="Wu L."/>
            <person name="Ma J."/>
        </authorList>
    </citation>
    <scope>NUCLEOTIDE SEQUENCE [LARGE SCALE GENOMIC DNA]</scope>
    <source>
        <strain evidence="5">NBRC 105857</strain>
    </source>
</reference>
<dbReference type="RefSeq" id="WP_284281429.1">
    <property type="nucleotide sequence ID" value="NZ_BSOJ01000018.1"/>
</dbReference>
<evidence type="ECO:0000313" key="5">
    <source>
        <dbReference type="Proteomes" id="UP001156664"/>
    </source>
</evidence>
<comment type="caution">
    <text evidence="4">The sequence shown here is derived from an EMBL/GenBank/DDBJ whole genome shotgun (WGS) entry which is preliminary data.</text>
</comment>
<accession>A0ABQ5YQ76</accession>
<organism evidence="4 5">
    <name type="scientific">Limnobacter litoralis</name>
    <dbReference type="NCBI Taxonomy" id="481366"/>
    <lineage>
        <taxon>Bacteria</taxon>
        <taxon>Pseudomonadati</taxon>
        <taxon>Pseudomonadota</taxon>
        <taxon>Betaproteobacteria</taxon>
        <taxon>Burkholderiales</taxon>
        <taxon>Burkholderiaceae</taxon>
        <taxon>Limnobacter</taxon>
    </lineage>
</organism>
<feature type="transmembrane region" description="Helical" evidence="2">
    <location>
        <begin position="104"/>
        <end position="122"/>
    </location>
</feature>
<evidence type="ECO:0000256" key="1">
    <source>
        <dbReference type="SAM" id="MobiDB-lite"/>
    </source>
</evidence>
<dbReference type="EMBL" id="BSOJ01000018">
    <property type="protein sequence ID" value="GLR26763.1"/>
    <property type="molecule type" value="Genomic_DNA"/>
</dbReference>
<sequence length="235" mass="25361">MNLKNHPKLDALCMEYLSGLMSPRVRARFTQALHRDPDLLRYLHSMEQTVTPSYGNIDPEQPSPRVWARINHSLGLESRAPSTKPGLFAQLVQWFVQMPRWVPALYLSTFLMIVGTGLFLYGPGHLGTEPALVFAQVDAGRLSLKVQGHDHAMQFSSVLVAQASGNQVLELWLIPHGQTTPVAVGVLKQGSSIAVQADNLMPALIEGATLAVSVEPAGGSPSSGPTGPVTILQKA</sequence>
<keyword evidence="2" id="KW-0472">Membrane</keyword>
<evidence type="ECO:0000313" key="4">
    <source>
        <dbReference type="EMBL" id="GLR26763.1"/>
    </source>
</evidence>
<keyword evidence="2" id="KW-0812">Transmembrane</keyword>
<evidence type="ECO:0000259" key="3">
    <source>
        <dbReference type="Pfam" id="PF10099"/>
    </source>
</evidence>
<dbReference type="Pfam" id="PF10099">
    <property type="entry name" value="RskA_C"/>
    <property type="match status" value="1"/>
</dbReference>
<dbReference type="PANTHER" id="PTHR37461:SF1">
    <property type="entry name" value="ANTI-SIGMA-K FACTOR RSKA"/>
    <property type="match status" value="1"/>
</dbReference>
<dbReference type="InterPro" id="IPR051474">
    <property type="entry name" value="Anti-sigma-K/W_factor"/>
</dbReference>
<proteinExistence type="predicted"/>
<dbReference type="InterPro" id="IPR018764">
    <property type="entry name" value="RskA_C"/>
</dbReference>
<keyword evidence="5" id="KW-1185">Reference proteome</keyword>